<evidence type="ECO:0000259" key="5">
    <source>
        <dbReference type="PROSITE" id="PS50923"/>
    </source>
</evidence>
<dbReference type="PANTHER" id="PTHR45656:SF4">
    <property type="entry name" value="PROTEIN CBR-CLEC-78"/>
    <property type="match status" value="1"/>
</dbReference>
<feature type="domain" description="Sushi" evidence="5">
    <location>
        <begin position="137"/>
        <end position="192"/>
    </location>
</feature>
<protein>
    <submittedName>
        <fullName evidence="6">Sushi, von Willebrand factor type A, EGF and pentraxin domain-containing protein 1</fullName>
    </submittedName>
</protein>
<dbReference type="STRING" id="50429.A0A2B4SX28"/>
<evidence type="ECO:0000313" key="7">
    <source>
        <dbReference type="Proteomes" id="UP000225706"/>
    </source>
</evidence>
<dbReference type="EMBL" id="LSMT01000008">
    <property type="protein sequence ID" value="PFX33886.1"/>
    <property type="molecule type" value="Genomic_DNA"/>
</dbReference>
<feature type="domain" description="Sushi" evidence="5">
    <location>
        <begin position="1"/>
        <end position="23"/>
    </location>
</feature>
<dbReference type="Gene3D" id="2.10.70.10">
    <property type="entry name" value="Complement Module, domain 1"/>
    <property type="match status" value="3"/>
</dbReference>
<name>A0A2B4SX28_STYPI</name>
<keyword evidence="3" id="KW-1015">Disulfide bond</keyword>
<comment type="caution">
    <text evidence="4">Lacks conserved residue(s) required for the propagation of feature annotation.</text>
</comment>
<dbReference type="Proteomes" id="UP000225706">
    <property type="component" value="Unassembled WGS sequence"/>
</dbReference>
<evidence type="ECO:0000313" key="6">
    <source>
        <dbReference type="EMBL" id="PFX33886.1"/>
    </source>
</evidence>
<dbReference type="SUPFAM" id="SSF57535">
    <property type="entry name" value="Complement control module/SCR domain"/>
    <property type="match status" value="3"/>
</dbReference>
<keyword evidence="7" id="KW-1185">Reference proteome</keyword>
<evidence type="ECO:0000256" key="1">
    <source>
        <dbReference type="ARBA" id="ARBA00022729"/>
    </source>
</evidence>
<reference evidence="7" key="1">
    <citation type="journal article" date="2017" name="bioRxiv">
        <title>Comparative analysis of the genomes of Stylophora pistillata and Acropora digitifera provides evidence for extensive differences between species of corals.</title>
        <authorList>
            <person name="Voolstra C.R."/>
            <person name="Li Y."/>
            <person name="Liew Y.J."/>
            <person name="Baumgarten S."/>
            <person name="Zoccola D."/>
            <person name="Flot J.-F."/>
            <person name="Tambutte S."/>
            <person name="Allemand D."/>
            <person name="Aranda M."/>
        </authorList>
    </citation>
    <scope>NUCLEOTIDE SEQUENCE [LARGE SCALE GENOMIC DNA]</scope>
</reference>
<evidence type="ECO:0000256" key="3">
    <source>
        <dbReference type="ARBA" id="ARBA00023157"/>
    </source>
</evidence>
<proteinExistence type="predicted"/>
<evidence type="ECO:0000256" key="4">
    <source>
        <dbReference type="PROSITE-ProRule" id="PRU00302"/>
    </source>
</evidence>
<dbReference type="SMART" id="SM00032">
    <property type="entry name" value="CCP"/>
    <property type="match status" value="3"/>
</dbReference>
<dbReference type="CDD" id="cd00033">
    <property type="entry name" value="CCP"/>
    <property type="match status" value="2"/>
</dbReference>
<feature type="domain" description="Sushi" evidence="5">
    <location>
        <begin position="80"/>
        <end position="136"/>
    </location>
</feature>
<dbReference type="InterPro" id="IPR051277">
    <property type="entry name" value="SEZ6_CSMD_C4BPB_Regulators"/>
</dbReference>
<dbReference type="InterPro" id="IPR000436">
    <property type="entry name" value="Sushi_SCR_CCP_dom"/>
</dbReference>
<dbReference type="PROSITE" id="PS50923">
    <property type="entry name" value="SUSHI"/>
    <property type="match status" value="3"/>
</dbReference>
<keyword evidence="1" id="KW-0732">Signal</keyword>
<dbReference type="AlphaFoldDB" id="A0A2B4SX28"/>
<dbReference type="Pfam" id="PF00084">
    <property type="entry name" value="Sushi"/>
    <property type="match status" value="2"/>
</dbReference>
<gene>
    <name evidence="6" type="primary">Svep1</name>
    <name evidence="6" type="ORF">AWC38_SpisGene1216</name>
</gene>
<dbReference type="InterPro" id="IPR035976">
    <property type="entry name" value="Sushi/SCR/CCP_sf"/>
</dbReference>
<organism evidence="6 7">
    <name type="scientific">Stylophora pistillata</name>
    <name type="common">Smooth cauliflower coral</name>
    <dbReference type="NCBI Taxonomy" id="50429"/>
    <lineage>
        <taxon>Eukaryota</taxon>
        <taxon>Metazoa</taxon>
        <taxon>Cnidaria</taxon>
        <taxon>Anthozoa</taxon>
        <taxon>Hexacorallia</taxon>
        <taxon>Scleractinia</taxon>
        <taxon>Astrocoeniina</taxon>
        <taxon>Pocilloporidae</taxon>
        <taxon>Stylophora</taxon>
    </lineage>
</organism>
<comment type="caution">
    <text evidence="6">The sequence shown here is derived from an EMBL/GenBank/DDBJ whole genome shotgun (WGS) entry which is preliminary data.</text>
</comment>
<keyword evidence="2" id="KW-0677">Repeat</keyword>
<keyword evidence="4" id="KW-0768">Sushi</keyword>
<accession>A0A2B4SX28</accession>
<evidence type="ECO:0000256" key="2">
    <source>
        <dbReference type="ARBA" id="ARBA00022737"/>
    </source>
</evidence>
<dbReference type="PANTHER" id="PTHR45656">
    <property type="entry name" value="PROTEIN CBR-CLEC-78"/>
    <property type="match status" value="1"/>
</dbReference>
<sequence length="320" mass="35706">MDGSSTLHCNDGVWNGSLPSCKKSCNDPGYIGQGKRIGTDFSHGKVVTYECTSQNYSLLGKSRLTCHDGKSDSDAPRCKKSCAPLPPLSNGKIHNNNISHEDLISFSCNSGFQIQGPQQIKCLDGKWNDSSPSCIGVRNKPGILMNGRVIGRNYSYGSVIKFECDRGYELRGSPITTCRKGAWEGQFPECEICIQVGAIFWGFWAVNKGARNYWRAMITRINSTHVGFALLVDMGKTRSYLRTDQVLIIDKVPSIGDVLPNSPVIANQFNDHNLWWYRTGHATHTSTTSVLIKFDNGEEKWVPLERVRLVSRPRFCFDVK</sequence>